<reference evidence="2 3" key="1">
    <citation type="journal article" date="2015" name="PLoS Pathog.">
        <title>Leptomonas seymouri: Adaptations to the Dixenous Life Cycle Analyzed by Genome Sequencing, Transcriptome Profiling and Co-infection with Leishmania donovani.</title>
        <authorList>
            <person name="Kraeva N."/>
            <person name="Butenko A."/>
            <person name="Hlavacova J."/>
            <person name="Kostygov A."/>
            <person name="Myskova J."/>
            <person name="Grybchuk D."/>
            <person name="Lestinova T."/>
            <person name="Votypka J."/>
            <person name="Volf P."/>
            <person name="Opperdoes F."/>
            <person name="Flegontov P."/>
            <person name="Lukes J."/>
            <person name="Yurchenko V."/>
        </authorList>
    </citation>
    <scope>NUCLEOTIDE SEQUENCE [LARGE SCALE GENOMIC DNA]</scope>
    <source>
        <strain evidence="2 3">ATCC 30220</strain>
    </source>
</reference>
<evidence type="ECO:0000313" key="2">
    <source>
        <dbReference type="EMBL" id="KPI86820.1"/>
    </source>
</evidence>
<sequence length="701" mass="77348">MDKLYVKSCAGLSSGFADWNAAYQLVLERDDSTSTLASARQAALARVEREFEEEAMGAVVRIVRMEADAPRPVPKERMCYREKNVFFRVLPDCRSGRSIAASLRGVLQSGSGVLTVPLTSFFVYRGTPVLAQALAPLGPEPQKQYGVNQETNREVSAEVEIIADALNTPLPDQIVCEVYRGLDGRNYVTNTNITTIALDDSTLIGGPLKRAEMLVLCPCVTATCEDALNVLRNPAVLDALFHVLDAPLEKRCSLLSETLHFFGINLCLLKGVLDSFNSRYSSDAQSCHDFAQAVAIEMMARTIKQEFYTEVQAKRLGIDDTAINKCFALHLCTALQTEQEDKFFALVLRKYSISNGHGEAETLLQVLHQERLEHRSIIVERVFWLVGARSGPPARSVVQHSTVVWRALVAGRVTPKMREPALMCSLEPLLRSSQTCAAHRYACCYPVQIKVAVWQGRVGDALNLANSAVERINARYGPTSIRAAQAQRTFMKLLFSVPSLENVREAFRMITPLLDVYNDIAGPVTRAKCHIEVGCCLLGASSVLDVLGEAAQHFQLAERLLPASLRSSSGAWLFLQPGLGLVRCHQLKQNDAAVPLKALVDDAIFFSRVVTPADYCTEYLWELGMELAADHSYVEATQVLTAAYTMAKRTPRSMLDLESLRDDALRVYGEWNPEQYAVYCEAISGGAIVCTGGEEVSLTHR</sequence>
<protein>
    <recommendedName>
        <fullName evidence="1">Clu domain-containing protein</fullName>
    </recommendedName>
</protein>
<dbReference type="OMA" id="CTEYLWE"/>
<keyword evidence="3" id="KW-1185">Reference proteome</keyword>
<dbReference type="AlphaFoldDB" id="A0A0N1PBR4"/>
<organism evidence="2 3">
    <name type="scientific">Leptomonas seymouri</name>
    <dbReference type="NCBI Taxonomy" id="5684"/>
    <lineage>
        <taxon>Eukaryota</taxon>
        <taxon>Discoba</taxon>
        <taxon>Euglenozoa</taxon>
        <taxon>Kinetoplastea</taxon>
        <taxon>Metakinetoplastina</taxon>
        <taxon>Trypanosomatida</taxon>
        <taxon>Trypanosomatidae</taxon>
        <taxon>Leishmaniinae</taxon>
        <taxon>Leptomonas</taxon>
    </lineage>
</organism>
<dbReference type="Proteomes" id="UP000038009">
    <property type="component" value="Unassembled WGS sequence"/>
</dbReference>
<dbReference type="PROSITE" id="PS51823">
    <property type="entry name" value="CLU"/>
    <property type="match status" value="1"/>
</dbReference>
<accession>A0A0N1PBR4</accession>
<evidence type="ECO:0000313" key="3">
    <source>
        <dbReference type="Proteomes" id="UP000038009"/>
    </source>
</evidence>
<dbReference type="Pfam" id="PF13236">
    <property type="entry name" value="CLU"/>
    <property type="match status" value="1"/>
</dbReference>
<gene>
    <name evidence="2" type="ORF">ABL78_4097</name>
</gene>
<feature type="domain" description="Clu" evidence="1">
    <location>
        <begin position="1"/>
        <end position="230"/>
    </location>
</feature>
<dbReference type="VEuPathDB" id="TriTrypDB:Lsey_0114_0050"/>
<name>A0A0N1PBR4_LEPSE</name>
<evidence type="ECO:0000259" key="1">
    <source>
        <dbReference type="PROSITE" id="PS51823"/>
    </source>
</evidence>
<dbReference type="EMBL" id="LJSK01000114">
    <property type="protein sequence ID" value="KPI86820.1"/>
    <property type="molecule type" value="Genomic_DNA"/>
</dbReference>
<dbReference type="InterPro" id="IPR025697">
    <property type="entry name" value="CLU_dom"/>
</dbReference>
<dbReference type="OrthoDB" id="271174at2759"/>
<proteinExistence type="predicted"/>
<comment type="caution">
    <text evidence="2">The sequence shown here is derived from an EMBL/GenBank/DDBJ whole genome shotgun (WGS) entry which is preliminary data.</text>
</comment>